<dbReference type="AlphaFoldDB" id="A0A0V8E7X6"/>
<name>A0A0V8E7X6_LACLL</name>
<evidence type="ECO:0000313" key="1">
    <source>
        <dbReference type="EMBL" id="KSU21891.1"/>
    </source>
</evidence>
<protein>
    <submittedName>
        <fullName evidence="1">Uncharacterized protein</fullName>
    </submittedName>
</protein>
<reference evidence="2" key="1">
    <citation type="submission" date="2015-10" db="EMBL/GenBank/DDBJ databases">
        <title>Draft Genome Sequences of 11 Lactococcus lactis subspecies cremoris strains.</title>
        <authorList>
            <person name="Wels M."/>
            <person name="Backus L."/>
            <person name="Boekhorst J."/>
            <person name="Dijkstra A."/>
            <person name="Beerthuizen M."/>
            <person name="Kelly W."/>
            <person name="Siezen R."/>
            <person name="Bachmann H."/>
            <person name="Van Hijum S."/>
        </authorList>
    </citation>
    <scope>NUCLEOTIDE SEQUENCE [LARGE SCALE GENOMIC DNA]</scope>
    <source>
        <strain evidence="2">LMG9449</strain>
    </source>
</reference>
<organism evidence="1 2">
    <name type="scientific">Lactococcus lactis subsp. lactis</name>
    <name type="common">Streptococcus lactis</name>
    <dbReference type="NCBI Taxonomy" id="1360"/>
    <lineage>
        <taxon>Bacteria</taxon>
        <taxon>Bacillati</taxon>
        <taxon>Bacillota</taxon>
        <taxon>Bacilli</taxon>
        <taxon>Lactobacillales</taxon>
        <taxon>Streptococcaceae</taxon>
        <taxon>Lactococcus</taxon>
    </lineage>
</organism>
<gene>
    <name evidence="1" type="ORF">LMG9449_0402</name>
</gene>
<proteinExistence type="predicted"/>
<dbReference type="EMBL" id="LKLS01000029">
    <property type="protein sequence ID" value="KSU21891.1"/>
    <property type="molecule type" value="Genomic_DNA"/>
</dbReference>
<evidence type="ECO:0000313" key="2">
    <source>
        <dbReference type="Proteomes" id="UP000053612"/>
    </source>
</evidence>
<sequence length="57" mass="6351">METFTDQLQILEKTTLGGSLTAFVKGELPQNKLGNIKVESMSLQDYFMKIASKKKGN</sequence>
<dbReference type="PATRIC" id="fig|1360.109.peg.984"/>
<comment type="caution">
    <text evidence="1">The sequence shown here is derived from an EMBL/GenBank/DDBJ whole genome shotgun (WGS) entry which is preliminary data.</text>
</comment>
<dbReference type="Proteomes" id="UP000053612">
    <property type="component" value="Unassembled WGS sequence"/>
</dbReference>
<accession>A0A0V8E7X6</accession>